<evidence type="ECO:0000259" key="1">
    <source>
        <dbReference type="PROSITE" id="PS50902"/>
    </source>
</evidence>
<evidence type="ECO:0000313" key="2">
    <source>
        <dbReference type="EMBL" id="SSC13487.1"/>
    </source>
</evidence>
<keyword evidence="3" id="KW-1185">Reference proteome</keyword>
<feature type="domain" description="Flavodoxin-like" evidence="1">
    <location>
        <begin position="9"/>
        <end position="163"/>
    </location>
</feature>
<name>A0A7Z7LG46_9BACT</name>
<accession>A0A7Z7LG46</accession>
<dbReference type="Gene3D" id="3.40.50.360">
    <property type="match status" value="1"/>
</dbReference>
<dbReference type="SUPFAM" id="SSF52218">
    <property type="entry name" value="Flavoproteins"/>
    <property type="match status" value="1"/>
</dbReference>
<dbReference type="InterPro" id="IPR008254">
    <property type="entry name" value="Flavodoxin/NO_synth"/>
</dbReference>
<dbReference type="Pfam" id="PF12682">
    <property type="entry name" value="Flavodoxin_4"/>
    <property type="match status" value="1"/>
</dbReference>
<dbReference type="InterPro" id="IPR029039">
    <property type="entry name" value="Flavoprotein-like_sf"/>
</dbReference>
<gene>
    <name evidence="2" type="ORF">MESINF_2047</name>
</gene>
<dbReference type="GO" id="GO:0010181">
    <property type="term" value="F:FMN binding"/>
    <property type="evidence" value="ECO:0007669"/>
    <property type="project" value="InterPro"/>
</dbReference>
<dbReference type="Proteomes" id="UP000250796">
    <property type="component" value="Chromosome MESINF"/>
</dbReference>
<organism evidence="2 3">
    <name type="scientific">Mesotoga infera</name>
    <dbReference type="NCBI Taxonomy" id="1236046"/>
    <lineage>
        <taxon>Bacteria</taxon>
        <taxon>Thermotogati</taxon>
        <taxon>Thermotogota</taxon>
        <taxon>Thermotogae</taxon>
        <taxon>Kosmotogales</taxon>
        <taxon>Kosmotogaceae</taxon>
        <taxon>Mesotoga</taxon>
    </lineage>
</organism>
<reference evidence="2 3" key="1">
    <citation type="submission" date="2017-01" db="EMBL/GenBank/DDBJ databases">
        <authorList>
            <person name="Erauso G."/>
        </authorList>
    </citation>
    <scope>NUCLEOTIDE SEQUENCE [LARGE SCALE GENOMIC DNA]</scope>
    <source>
        <strain evidence="2">MESINF1</strain>
    </source>
</reference>
<sequence length="169" mass="19113">MESNNQKKVLVVYYSYDNSTKTIAEMIANETGADLFELVPLEESGGKRVKYMWEGESVIMNPNPRLKAIPDKMEDYDLIFFGTPVWAMSYAPPFESLLNSTRLYGKNVALFCTHEGLMGIVFQEMINKLKDNKIVGTIDFYDPVGSGIEYAAKAGRNWARHVLKSVIEP</sequence>
<dbReference type="PANTHER" id="PTHR39201:SF1">
    <property type="entry name" value="FLAVODOXIN-LIKE DOMAIN-CONTAINING PROTEIN"/>
    <property type="match status" value="1"/>
</dbReference>
<dbReference type="RefSeq" id="WP_169699635.1">
    <property type="nucleotide sequence ID" value="NZ_LS974202.1"/>
</dbReference>
<protein>
    <recommendedName>
        <fullName evidence="1">Flavodoxin-like domain-containing protein</fullName>
    </recommendedName>
</protein>
<dbReference type="EMBL" id="LS974202">
    <property type="protein sequence ID" value="SSC13487.1"/>
    <property type="molecule type" value="Genomic_DNA"/>
</dbReference>
<dbReference type="PANTHER" id="PTHR39201">
    <property type="entry name" value="EXPORTED PROTEIN-RELATED"/>
    <property type="match status" value="1"/>
</dbReference>
<evidence type="ECO:0000313" key="3">
    <source>
        <dbReference type="Proteomes" id="UP000250796"/>
    </source>
</evidence>
<dbReference type="PROSITE" id="PS50902">
    <property type="entry name" value="FLAVODOXIN_LIKE"/>
    <property type="match status" value="1"/>
</dbReference>
<dbReference type="KEGG" id="minf:MESINF_2047"/>
<proteinExistence type="predicted"/>
<dbReference type="AlphaFoldDB" id="A0A7Z7LG46"/>